<gene>
    <name evidence="9" type="ORF">OJ997_21375</name>
</gene>
<feature type="domain" description="Peptidase S8/S53" evidence="8">
    <location>
        <begin position="143"/>
        <end position="429"/>
    </location>
</feature>
<accession>A0A9X3NAH5</accession>
<dbReference type="RefSeq" id="WP_270027260.1">
    <property type="nucleotide sequence ID" value="NZ_JAPDDP010000042.1"/>
</dbReference>
<dbReference type="InterPro" id="IPR000209">
    <property type="entry name" value="Peptidase_S8/S53_dom"/>
</dbReference>
<dbReference type="PANTHER" id="PTHR43806:SF11">
    <property type="entry name" value="CEREVISIN-RELATED"/>
    <property type="match status" value="1"/>
</dbReference>
<keyword evidence="7" id="KW-0732">Signal</keyword>
<dbReference type="AlphaFoldDB" id="A0A9X3NAH5"/>
<evidence type="ECO:0000256" key="3">
    <source>
        <dbReference type="ARBA" id="ARBA00022801"/>
    </source>
</evidence>
<comment type="caution">
    <text evidence="9">The sequence shown here is derived from an EMBL/GenBank/DDBJ whole genome shotgun (WGS) entry which is preliminary data.</text>
</comment>
<keyword evidence="10" id="KW-1185">Reference proteome</keyword>
<evidence type="ECO:0000256" key="4">
    <source>
        <dbReference type="ARBA" id="ARBA00022825"/>
    </source>
</evidence>
<dbReference type="InterPro" id="IPR015500">
    <property type="entry name" value="Peptidase_S8_subtilisin-rel"/>
</dbReference>
<evidence type="ECO:0000313" key="9">
    <source>
        <dbReference type="EMBL" id="MDA0182878.1"/>
    </source>
</evidence>
<dbReference type="InterPro" id="IPR023827">
    <property type="entry name" value="Peptidase_S8_Asp-AS"/>
</dbReference>
<dbReference type="InterPro" id="IPR050131">
    <property type="entry name" value="Peptidase_S8_subtilisin-like"/>
</dbReference>
<evidence type="ECO:0000259" key="8">
    <source>
        <dbReference type="Pfam" id="PF00082"/>
    </source>
</evidence>
<feature type="active site" description="Charge relay system" evidence="5">
    <location>
        <position position="193"/>
    </location>
</feature>
<dbReference type="Pfam" id="PF00082">
    <property type="entry name" value="Peptidase_S8"/>
    <property type="match status" value="1"/>
</dbReference>
<dbReference type="Proteomes" id="UP001147653">
    <property type="component" value="Unassembled WGS sequence"/>
</dbReference>
<evidence type="ECO:0000256" key="2">
    <source>
        <dbReference type="ARBA" id="ARBA00022670"/>
    </source>
</evidence>
<dbReference type="GO" id="GO:0004252">
    <property type="term" value="F:serine-type endopeptidase activity"/>
    <property type="evidence" value="ECO:0007669"/>
    <property type="project" value="UniProtKB-UniRule"/>
</dbReference>
<evidence type="ECO:0000256" key="1">
    <source>
        <dbReference type="ARBA" id="ARBA00011073"/>
    </source>
</evidence>
<proteinExistence type="inferred from homology"/>
<dbReference type="Gene3D" id="3.40.50.200">
    <property type="entry name" value="Peptidase S8/S53 domain"/>
    <property type="match status" value="1"/>
</dbReference>
<dbReference type="GO" id="GO:0006508">
    <property type="term" value="P:proteolysis"/>
    <property type="evidence" value="ECO:0007669"/>
    <property type="project" value="UniProtKB-KW"/>
</dbReference>
<name>A0A9X3NAH5_9ACTN</name>
<evidence type="ECO:0000256" key="6">
    <source>
        <dbReference type="RuleBase" id="RU003355"/>
    </source>
</evidence>
<dbReference type="SUPFAM" id="SSF52743">
    <property type="entry name" value="Subtilisin-like"/>
    <property type="match status" value="1"/>
</dbReference>
<keyword evidence="3 5" id="KW-0378">Hydrolase</keyword>
<dbReference type="InterPro" id="IPR023828">
    <property type="entry name" value="Peptidase_S8_Ser-AS"/>
</dbReference>
<organism evidence="9 10">
    <name type="scientific">Solirubrobacter phytolaccae</name>
    <dbReference type="NCBI Taxonomy" id="1404360"/>
    <lineage>
        <taxon>Bacteria</taxon>
        <taxon>Bacillati</taxon>
        <taxon>Actinomycetota</taxon>
        <taxon>Thermoleophilia</taxon>
        <taxon>Solirubrobacterales</taxon>
        <taxon>Solirubrobacteraceae</taxon>
        <taxon>Solirubrobacter</taxon>
    </lineage>
</organism>
<protein>
    <submittedName>
        <fullName evidence="9">S8 family serine peptidase</fullName>
    </submittedName>
</protein>
<dbReference type="InterPro" id="IPR036852">
    <property type="entry name" value="Peptidase_S8/S53_dom_sf"/>
</dbReference>
<reference evidence="9" key="1">
    <citation type="submission" date="2022-10" db="EMBL/GenBank/DDBJ databases">
        <title>The WGS of Solirubrobacter phytolaccae KCTC 29190.</title>
        <authorList>
            <person name="Jiang Z."/>
        </authorList>
    </citation>
    <scope>NUCLEOTIDE SEQUENCE</scope>
    <source>
        <strain evidence="9">KCTC 29190</strain>
    </source>
</reference>
<sequence length="444" mass="45719">MSFRSRLLSATLLLATVLAIGPVAGASAGGSGEARAVAAAMKARAAAPARSRANEVVVSDARGSRVVRVRDVAKASRAIAKRSDVTSVTPNYIAHVSGWVPPDPGNASAPGGWQSLQWNFLPETGVNAPEAWANLARAGRPGGKGVIVAVLDTGVAYANRGRFLRSPDFSPSRFVKGWDFANNDPYPNDDNGHGTHVASTIAEGTGNTIGLTGLAYGVKIMPVKVLDAEGEGDSGRIAAGIRYAADHGAQVINLSFEFPSDITRSQIPNILNAIRHARRKGTLVVGASGNAAAAAVAYPARSSDVLSVGATTQHGCQADYSNEGADLDIVAPGGGVDAALEGDPFCRPLEPPGLDIFQMTFTSSPRRFGLPDGYIGTSMAAPHASATAALVIASGILGPKPTPNAIERRMELTAQDLGPAGKDPHYGWGRINAANATNPAIPVT</sequence>
<dbReference type="PANTHER" id="PTHR43806">
    <property type="entry name" value="PEPTIDASE S8"/>
    <property type="match status" value="1"/>
</dbReference>
<feature type="chain" id="PRO_5040720193" evidence="7">
    <location>
        <begin position="29"/>
        <end position="444"/>
    </location>
</feature>
<dbReference type="PROSITE" id="PS00138">
    <property type="entry name" value="SUBTILASE_SER"/>
    <property type="match status" value="1"/>
</dbReference>
<dbReference type="PROSITE" id="PS00136">
    <property type="entry name" value="SUBTILASE_ASP"/>
    <property type="match status" value="1"/>
</dbReference>
<keyword evidence="2 5" id="KW-0645">Protease</keyword>
<dbReference type="PROSITE" id="PS51892">
    <property type="entry name" value="SUBTILASE"/>
    <property type="match status" value="1"/>
</dbReference>
<dbReference type="PRINTS" id="PR00723">
    <property type="entry name" value="SUBTILISIN"/>
</dbReference>
<feature type="active site" description="Charge relay system" evidence="5">
    <location>
        <position position="378"/>
    </location>
</feature>
<evidence type="ECO:0000313" key="10">
    <source>
        <dbReference type="Proteomes" id="UP001147653"/>
    </source>
</evidence>
<comment type="similarity">
    <text evidence="1 5 6">Belongs to the peptidase S8 family.</text>
</comment>
<keyword evidence="4 5" id="KW-0720">Serine protease</keyword>
<feature type="signal peptide" evidence="7">
    <location>
        <begin position="1"/>
        <end position="28"/>
    </location>
</feature>
<evidence type="ECO:0000256" key="5">
    <source>
        <dbReference type="PROSITE-ProRule" id="PRU01240"/>
    </source>
</evidence>
<dbReference type="EMBL" id="JAPDDP010000042">
    <property type="protein sequence ID" value="MDA0182878.1"/>
    <property type="molecule type" value="Genomic_DNA"/>
</dbReference>
<feature type="active site" description="Charge relay system" evidence="5">
    <location>
        <position position="152"/>
    </location>
</feature>
<evidence type="ECO:0000256" key="7">
    <source>
        <dbReference type="SAM" id="SignalP"/>
    </source>
</evidence>